<sequence length="186" mass="20362">MSVHPPGNSFGPSPEYPDAKAVLRAIQERRSIRKFTEDPVSEEAVTAILEAGRWAPSGLNNQPFRFLVIRKGDARVHTLSTLTKYSHIVLAAPVLIGLFLDRTATYHPFKDHQAAGACLQNMMLAAHALGLGTVWLGQMMNNAPQVLAALNLSESDYEFITFLATGHPAQPGVADRNPLEAYMLEK</sequence>
<dbReference type="InterPro" id="IPR029479">
    <property type="entry name" value="Nitroreductase"/>
</dbReference>
<dbReference type="EMBL" id="BLVP01000008">
    <property type="protein sequence ID" value="GFM37132.1"/>
    <property type="molecule type" value="Genomic_DNA"/>
</dbReference>
<dbReference type="Gene3D" id="3.40.109.10">
    <property type="entry name" value="NADH Oxidase"/>
    <property type="match status" value="1"/>
</dbReference>
<dbReference type="GO" id="GO:0016491">
    <property type="term" value="F:oxidoreductase activity"/>
    <property type="evidence" value="ECO:0007669"/>
    <property type="project" value="UniProtKB-KW"/>
</dbReference>
<feature type="domain" description="Nitroreductase" evidence="6">
    <location>
        <begin position="26"/>
        <end position="167"/>
    </location>
</feature>
<dbReference type="InterPro" id="IPR000415">
    <property type="entry name" value="Nitroreductase-like"/>
</dbReference>
<dbReference type="SUPFAM" id="SSF55469">
    <property type="entry name" value="FMN-dependent nitroreductase-like"/>
    <property type="match status" value="1"/>
</dbReference>
<keyword evidence="5" id="KW-0560">Oxidoreductase</keyword>
<gene>
    <name evidence="7" type="ORF">DSM19430T_18160</name>
</gene>
<dbReference type="PANTHER" id="PTHR43673">
    <property type="entry name" value="NAD(P)H NITROREDUCTASE YDGI-RELATED"/>
    <property type="match status" value="1"/>
</dbReference>
<comment type="caution">
    <text evidence="7">The sequence shown here is derived from an EMBL/GenBank/DDBJ whole genome shotgun (WGS) entry which is preliminary data.</text>
</comment>
<evidence type="ECO:0000313" key="7">
    <source>
        <dbReference type="EMBL" id="GFM37132.1"/>
    </source>
</evidence>
<evidence type="ECO:0000259" key="6">
    <source>
        <dbReference type="Pfam" id="PF00881"/>
    </source>
</evidence>
<keyword evidence="4" id="KW-0288">FMN</keyword>
<organism evidence="7 8">
    <name type="scientific">Desulfovibrio psychrotolerans</name>
    <dbReference type="NCBI Taxonomy" id="415242"/>
    <lineage>
        <taxon>Bacteria</taxon>
        <taxon>Pseudomonadati</taxon>
        <taxon>Thermodesulfobacteriota</taxon>
        <taxon>Desulfovibrionia</taxon>
        <taxon>Desulfovibrionales</taxon>
        <taxon>Desulfovibrionaceae</taxon>
        <taxon>Desulfovibrio</taxon>
    </lineage>
</organism>
<keyword evidence="3" id="KW-0285">Flavoprotein</keyword>
<evidence type="ECO:0000256" key="1">
    <source>
        <dbReference type="ARBA" id="ARBA00001917"/>
    </source>
</evidence>
<keyword evidence="8" id="KW-1185">Reference proteome</keyword>
<reference evidence="7 8" key="1">
    <citation type="submission" date="2020-05" db="EMBL/GenBank/DDBJ databases">
        <title>Draft genome sequence of Desulfovibrio psychrotolerans JS1T.</title>
        <authorList>
            <person name="Ueno A."/>
            <person name="Tamazawa S."/>
            <person name="Tamamura S."/>
            <person name="Murakami T."/>
            <person name="Kiyama T."/>
            <person name="Inomata H."/>
            <person name="Amano Y."/>
            <person name="Miyakawa K."/>
            <person name="Tamaki H."/>
            <person name="Naganuma T."/>
            <person name="Kaneko K."/>
        </authorList>
    </citation>
    <scope>NUCLEOTIDE SEQUENCE [LARGE SCALE GENOMIC DNA]</scope>
    <source>
        <strain evidence="7 8">JS1</strain>
    </source>
</reference>
<dbReference type="PANTHER" id="PTHR43673:SF2">
    <property type="entry name" value="NITROREDUCTASE"/>
    <property type="match status" value="1"/>
</dbReference>
<protein>
    <submittedName>
        <fullName evidence="7">Nitroreductase</fullName>
    </submittedName>
</protein>
<accession>A0A7J0BVB2</accession>
<comment type="similarity">
    <text evidence="2">Belongs to the nitroreductase family.</text>
</comment>
<evidence type="ECO:0000256" key="2">
    <source>
        <dbReference type="ARBA" id="ARBA00007118"/>
    </source>
</evidence>
<dbReference type="Pfam" id="PF00881">
    <property type="entry name" value="Nitroreductase"/>
    <property type="match status" value="1"/>
</dbReference>
<proteinExistence type="inferred from homology"/>
<evidence type="ECO:0000256" key="4">
    <source>
        <dbReference type="ARBA" id="ARBA00022643"/>
    </source>
</evidence>
<dbReference type="RefSeq" id="WP_174409773.1">
    <property type="nucleotide sequence ID" value="NZ_BLVP01000008.1"/>
</dbReference>
<dbReference type="CDD" id="cd02136">
    <property type="entry name" value="PnbA_NfnB-like"/>
    <property type="match status" value="1"/>
</dbReference>
<name>A0A7J0BVB2_9BACT</name>
<comment type="cofactor">
    <cofactor evidence="1">
        <name>FMN</name>
        <dbReference type="ChEBI" id="CHEBI:58210"/>
    </cofactor>
</comment>
<evidence type="ECO:0000256" key="3">
    <source>
        <dbReference type="ARBA" id="ARBA00022630"/>
    </source>
</evidence>
<dbReference type="Proteomes" id="UP000503820">
    <property type="component" value="Unassembled WGS sequence"/>
</dbReference>
<evidence type="ECO:0000256" key="5">
    <source>
        <dbReference type="ARBA" id="ARBA00023002"/>
    </source>
</evidence>
<evidence type="ECO:0000313" key="8">
    <source>
        <dbReference type="Proteomes" id="UP000503820"/>
    </source>
</evidence>
<dbReference type="AlphaFoldDB" id="A0A7J0BVB2"/>